<name>A0A109W402_9BACT</name>
<reference evidence="9" key="1">
    <citation type="submission" date="2016-02" db="EMBL/GenBank/DDBJ databases">
        <authorList>
            <person name="Holder M.E."/>
            <person name="Ajami N.J."/>
            <person name="Petrosino J.F."/>
        </authorList>
    </citation>
    <scope>NUCLEOTIDE SEQUENCE [LARGE SCALE GENOMIC DNA]</scope>
    <source>
        <strain evidence="9">CCUG 45958</strain>
    </source>
</reference>
<dbReference type="PANTHER" id="PTHR45436">
    <property type="entry name" value="SENSOR HISTIDINE KINASE YKOH"/>
    <property type="match status" value="1"/>
</dbReference>
<comment type="catalytic activity">
    <reaction evidence="1">
        <text>ATP + protein L-histidine = ADP + protein N-phospho-L-histidine.</text>
        <dbReference type="EC" id="2.7.13.3"/>
    </reaction>
</comment>
<feature type="transmembrane region" description="Helical" evidence="6">
    <location>
        <begin position="150"/>
        <end position="170"/>
    </location>
</feature>
<evidence type="ECO:0000256" key="1">
    <source>
        <dbReference type="ARBA" id="ARBA00000085"/>
    </source>
</evidence>
<evidence type="ECO:0000313" key="8">
    <source>
        <dbReference type="EMBL" id="AMD89538.1"/>
    </source>
</evidence>
<dbReference type="EC" id="2.7.13.3" evidence="2"/>
<dbReference type="EMBL" id="CP014229">
    <property type="protein sequence ID" value="AMD89538.1"/>
    <property type="molecule type" value="Genomic_DNA"/>
</dbReference>
<dbReference type="InterPro" id="IPR050428">
    <property type="entry name" value="TCS_sensor_his_kinase"/>
</dbReference>
<dbReference type="Gene3D" id="1.10.287.130">
    <property type="match status" value="1"/>
</dbReference>
<dbReference type="InterPro" id="IPR003661">
    <property type="entry name" value="HisK_dim/P_dom"/>
</dbReference>
<dbReference type="AlphaFoldDB" id="A0A109W402"/>
<proteinExistence type="predicted"/>
<feature type="domain" description="Histidine kinase" evidence="7">
    <location>
        <begin position="231"/>
        <end position="425"/>
    </location>
</feature>
<dbReference type="PROSITE" id="PS50109">
    <property type="entry name" value="HIS_KIN"/>
    <property type="match status" value="1"/>
</dbReference>
<evidence type="ECO:0000256" key="3">
    <source>
        <dbReference type="ARBA" id="ARBA00022553"/>
    </source>
</evidence>
<feature type="transmembrane region" description="Helical" evidence="6">
    <location>
        <begin position="7"/>
        <end position="29"/>
    </location>
</feature>
<keyword evidence="6" id="KW-0812">Transmembrane</keyword>
<organism evidence="8 9">
    <name type="scientific">Desulfovibrio fairfieldensis</name>
    <dbReference type="NCBI Taxonomy" id="44742"/>
    <lineage>
        <taxon>Bacteria</taxon>
        <taxon>Pseudomonadati</taxon>
        <taxon>Thermodesulfobacteriota</taxon>
        <taxon>Desulfovibrionia</taxon>
        <taxon>Desulfovibrionales</taxon>
        <taxon>Desulfovibrionaceae</taxon>
        <taxon>Desulfovibrio</taxon>
    </lineage>
</organism>
<dbReference type="InterPro" id="IPR005467">
    <property type="entry name" value="His_kinase_dom"/>
</dbReference>
<evidence type="ECO:0000256" key="4">
    <source>
        <dbReference type="ARBA" id="ARBA00022679"/>
    </source>
</evidence>
<dbReference type="Gene3D" id="3.30.565.10">
    <property type="entry name" value="Histidine kinase-like ATPase, C-terminal domain"/>
    <property type="match status" value="1"/>
</dbReference>
<dbReference type="SMART" id="SM00388">
    <property type="entry name" value="HisKA"/>
    <property type="match status" value="1"/>
</dbReference>
<dbReference type="STRING" id="44742.AXF13_05090"/>
<dbReference type="GO" id="GO:0005886">
    <property type="term" value="C:plasma membrane"/>
    <property type="evidence" value="ECO:0007669"/>
    <property type="project" value="TreeGrafter"/>
</dbReference>
<dbReference type="SUPFAM" id="SSF55874">
    <property type="entry name" value="ATPase domain of HSP90 chaperone/DNA topoisomerase II/histidine kinase"/>
    <property type="match status" value="1"/>
</dbReference>
<keyword evidence="9" id="KW-1185">Reference proteome</keyword>
<keyword evidence="6" id="KW-0472">Membrane</keyword>
<keyword evidence="3" id="KW-0597">Phosphoprotein</keyword>
<dbReference type="InterPro" id="IPR036890">
    <property type="entry name" value="HATPase_C_sf"/>
</dbReference>
<dbReference type="InterPro" id="IPR036097">
    <property type="entry name" value="HisK_dim/P_sf"/>
</dbReference>
<evidence type="ECO:0000313" key="9">
    <source>
        <dbReference type="Proteomes" id="UP000069241"/>
    </source>
</evidence>
<evidence type="ECO:0000259" key="7">
    <source>
        <dbReference type="PROSITE" id="PS50109"/>
    </source>
</evidence>
<dbReference type="RefSeq" id="WP_062251906.1">
    <property type="nucleotide sequence ID" value="NZ_CP014229.1"/>
</dbReference>
<dbReference type="CDD" id="cd00082">
    <property type="entry name" value="HisKA"/>
    <property type="match status" value="1"/>
</dbReference>
<keyword evidence="5 8" id="KW-0418">Kinase</keyword>
<protein>
    <recommendedName>
        <fullName evidence="2">histidine kinase</fullName>
        <ecNumber evidence="2">2.7.13.3</ecNumber>
    </recommendedName>
</protein>
<keyword evidence="6" id="KW-1133">Transmembrane helix</keyword>
<gene>
    <name evidence="8" type="ORF">AXF13_05090</name>
</gene>
<evidence type="ECO:0000256" key="6">
    <source>
        <dbReference type="SAM" id="Phobius"/>
    </source>
</evidence>
<accession>A0A109W402</accession>
<dbReference type="SUPFAM" id="SSF47384">
    <property type="entry name" value="Homodimeric domain of signal transducing histidine kinase"/>
    <property type="match status" value="1"/>
</dbReference>
<dbReference type="KEGG" id="dfi:AXF13_05090"/>
<evidence type="ECO:0000256" key="2">
    <source>
        <dbReference type="ARBA" id="ARBA00012438"/>
    </source>
</evidence>
<evidence type="ECO:0000256" key="5">
    <source>
        <dbReference type="ARBA" id="ARBA00022777"/>
    </source>
</evidence>
<dbReference type="Pfam" id="PF00512">
    <property type="entry name" value="HisKA"/>
    <property type="match status" value="1"/>
</dbReference>
<keyword evidence="4" id="KW-0808">Transferase</keyword>
<dbReference type="Proteomes" id="UP000069241">
    <property type="component" value="Chromosome"/>
</dbReference>
<sequence length="429" mass="48162">MDRKISLSWFLSLSFLGIALLPVVGYAFLSLSFFGKGLDSIISANLAQAVQLYAAGTPTADRRGLQNVNGLEIAPRWEDMPAEVRDNLTPPLREGILYKYDLGSWPDPPQQLNFVMRVRADGQDYYVRQGVRQENASPLVGRQMAETVRILLGVSAVTIAALFLFTRLLIRKVSRPARALADWAAELDEQRLKETPPDFCYPELNKLAALIRKSLVAEHRSLERERLFLQYSSHELRTPISVVLAATELLRKIMSRRGTDREMEKSIVQRIDRAGHTMTHLVETLLWLGRDVAEMPAPGMVDIDALLKEIVHDTNKLYIEKDLKFVLETAPCRMLLPEAAARIVLGNVVRNAFQHTLRGIIHISQHGGVVEVVNYMARESDLAGDIGFGLGLELTRRLTARLDWLYTSQAFPGRNVVTVRLSETVALPC</sequence>
<dbReference type="GO" id="GO:0000155">
    <property type="term" value="F:phosphorelay sensor kinase activity"/>
    <property type="evidence" value="ECO:0007669"/>
    <property type="project" value="InterPro"/>
</dbReference>
<dbReference type="PANTHER" id="PTHR45436:SF5">
    <property type="entry name" value="SENSOR HISTIDINE KINASE TRCS"/>
    <property type="match status" value="1"/>
</dbReference>